<keyword evidence="2" id="KW-1185">Reference proteome</keyword>
<dbReference type="Proteomes" id="UP000030755">
    <property type="component" value="Unassembled WGS sequence"/>
</dbReference>
<gene>
    <name evidence="1" type="ORF">O9G_001249</name>
</gene>
<reference evidence="1 2" key="1">
    <citation type="journal article" date="2013" name="Curr. Biol.">
        <title>Shared signatures of parasitism and phylogenomics unite Cryptomycota and microsporidia.</title>
        <authorList>
            <person name="James T.Y."/>
            <person name="Pelin A."/>
            <person name="Bonen L."/>
            <person name="Ahrendt S."/>
            <person name="Sain D."/>
            <person name="Corradi N."/>
            <person name="Stajich J.E."/>
        </authorList>
    </citation>
    <scope>NUCLEOTIDE SEQUENCE [LARGE SCALE GENOMIC DNA]</scope>
    <source>
        <strain evidence="1 2">CSF55</strain>
    </source>
</reference>
<accession>A0A075ATB6</accession>
<evidence type="ECO:0000313" key="1">
    <source>
        <dbReference type="EMBL" id="EPZ33498.1"/>
    </source>
</evidence>
<dbReference type="EMBL" id="KE561054">
    <property type="protein sequence ID" value="EPZ33498.1"/>
    <property type="molecule type" value="Genomic_DNA"/>
</dbReference>
<dbReference type="HOGENOM" id="CLU_2607349_0_0_1"/>
<protein>
    <submittedName>
        <fullName evidence="1">Uncharacterized protein</fullName>
    </submittedName>
</protein>
<name>A0A075ATB6_ROZAC</name>
<evidence type="ECO:0000313" key="2">
    <source>
        <dbReference type="Proteomes" id="UP000030755"/>
    </source>
</evidence>
<proteinExistence type="predicted"/>
<sequence length="79" mass="9075">MSISSSTASVVDVYDDLPASEQNTQECIDQCLDIQGICWDNEQISREEFRRHRMSYSITLNIPRNLLEPKNNFPPLSIT</sequence>
<dbReference type="AlphaFoldDB" id="A0A075ATB6"/>
<organism evidence="1 2">
    <name type="scientific">Rozella allomycis (strain CSF55)</name>
    <dbReference type="NCBI Taxonomy" id="988480"/>
    <lineage>
        <taxon>Eukaryota</taxon>
        <taxon>Fungi</taxon>
        <taxon>Fungi incertae sedis</taxon>
        <taxon>Cryptomycota</taxon>
        <taxon>Cryptomycota incertae sedis</taxon>
        <taxon>Rozella</taxon>
    </lineage>
</organism>